<dbReference type="Proteomes" id="UP000268014">
    <property type="component" value="Unassembled WGS sequence"/>
</dbReference>
<dbReference type="WBParaSite" id="HPLM_0000906501-mRNA-1">
    <property type="protein sequence ID" value="HPLM_0000906501-mRNA-1"/>
    <property type="gene ID" value="HPLM_0000906501"/>
</dbReference>
<name>A0A0N4WEJ5_HAEPC</name>
<reference evidence="3" key="1">
    <citation type="submission" date="2017-02" db="UniProtKB">
        <authorList>
            <consortium name="WormBaseParasite"/>
        </authorList>
    </citation>
    <scope>IDENTIFICATION</scope>
</reference>
<dbReference type="AlphaFoldDB" id="A0A0N4WEJ5"/>
<dbReference type="EMBL" id="UZAF01016988">
    <property type="protein sequence ID" value="VDO36484.1"/>
    <property type="molecule type" value="Genomic_DNA"/>
</dbReference>
<keyword evidence="2" id="KW-1185">Reference proteome</keyword>
<evidence type="ECO:0000313" key="2">
    <source>
        <dbReference type="Proteomes" id="UP000268014"/>
    </source>
</evidence>
<proteinExistence type="predicted"/>
<evidence type="ECO:0000313" key="3">
    <source>
        <dbReference type="WBParaSite" id="HPLM_0000906501-mRNA-1"/>
    </source>
</evidence>
<protein>
    <submittedName>
        <fullName evidence="1 3">Uncharacterized protein</fullName>
    </submittedName>
</protein>
<evidence type="ECO:0000313" key="1">
    <source>
        <dbReference type="EMBL" id="VDO36484.1"/>
    </source>
</evidence>
<organism evidence="3">
    <name type="scientific">Haemonchus placei</name>
    <name type="common">Barber's pole worm</name>
    <dbReference type="NCBI Taxonomy" id="6290"/>
    <lineage>
        <taxon>Eukaryota</taxon>
        <taxon>Metazoa</taxon>
        <taxon>Ecdysozoa</taxon>
        <taxon>Nematoda</taxon>
        <taxon>Chromadorea</taxon>
        <taxon>Rhabditida</taxon>
        <taxon>Rhabditina</taxon>
        <taxon>Rhabditomorpha</taxon>
        <taxon>Strongyloidea</taxon>
        <taxon>Trichostrongylidae</taxon>
        <taxon>Haemonchus</taxon>
    </lineage>
</organism>
<sequence length="63" mass="7137">MTEMEVVAVDSAEKEKSGEVSFPHSSLVGELEEIRISIEEIPSGKRWMSIKFRSGIRANMKRL</sequence>
<accession>A0A0N4WEJ5</accession>
<gene>
    <name evidence="1" type="ORF">HPLM_LOCUS9057</name>
</gene>
<reference evidence="1 2" key="2">
    <citation type="submission" date="2018-11" db="EMBL/GenBank/DDBJ databases">
        <authorList>
            <consortium name="Pathogen Informatics"/>
        </authorList>
    </citation>
    <scope>NUCLEOTIDE SEQUENCE [LARGE SCALE GENOMIC DNA]</scope>
    <source>
        <strain evidence="1 2">MHpl1</strain>
    </source>
</reference>